<dbReference type="SFLD" id="SFLDS00003">
    <property type="entry name" value="Haloacid_Dehalogenase"/>
    <property type="match status" value="1"/>
</dbReference>
<dbReference type="Pfam" id="PF13419">
    <property type="entry name" value="HAD_2"/>
    <property type="match status" value="1"/>
</dbReference>
<dbReference type="PANTHER" id="PTHR43434:SF1">
    <property type="entry name" value="PHOSPHOGLYCOLATE PHOSPHATASE"/>
    <property type="match status" value="1"/>
</dbReference>
<dbReference type="Gene3D" id="3.40.50.1000">
    <property type="entry name" value="HAD superfamily/HAD-like"/>
    <property type="match status" value="1"/>
</dbReference>
<evidence type="ECO:0000313" key="2">
    <source>
        <dbReference type="Proteomes" id="UP001431532"/>
    </source>
</evidence>
<reference evidence="1" key="1">
    <citation type="submission" date="2023-05" db="EMBL/GenBank/DDBJ databases">
        <title>Mariniplasma microaerophilum sp. nov., a novel anaerobic mollicute isolated from terrestrial mud volcano, Taman Peninsula, Russia.</title>
        <authorList>
            <person name="Khomyakova M.A."/>
            <person name="Merkel A.Y."/>
            <person name="Slobodkin A.I."/>
        </authorList>
    </citation>
    <scope>NUCLEOTIDE SEQUENCE</scope>
    <source>
        <strain evidence="1">M4Ah</strain>
    </source>
</reference>
<keyword evidence="2" id="KW-1185">Reference proteome</keyword>
<dbReference type="NCBIfam" id="TIGR01549">
    <property type="entry name" value="HAD-SF-IA-v1"/>
    <property type="match status" value="1"/>
</dbReference>
<dbReference type="PRINTS" id="PR00413">
    <property type="entry name" value="HADHALOGNASE"/>
</dbReference>
<dbReference type="SUPFAM" id="SSF56784">
    <property type="entry name" value="HAD-like"/>
    <property type="match status" value="1"/>
</dbReference>
<dbReference type="SFLD" id="SFLDG01129">
    <property type="entry name" value="C1.5:_HAD__Beta-PGM__Phosphata"/>
    <property type="match status" value="1"/>
</dbReference>
<keyword evidence="1" id="KW-0378">Hydrolase</keyword>
<dbReference type="GO" id="GO:0006281">
    <property type="term" value="P:DNA repair"/>
    <property type="evidence" value="ECO:0007669"/>
    <property type="project" value="TreeGrafter"/>
</dbReference>
<proteinExistence type="predicted"/>
<dbReference type="PROSITE" id="PS01228">
    <property type="entry name" value="COF_1"/>
    <property type="match status" value="1"/>
</dbReference>
<dbReference type="EMBL" id="JASCXW010000001">
    <property type="protein sequence ID" value="MDI6452081.1"/>
    <property type="molecule type" value="Genomic_DNA"/>
</dbReference>
<dbReference type="GO" id="GO:0008967">
    <property type="term" value="F:phosphoglycolate phosphatase activity"/>
    <property type="evidence" value="ECO:0007669"/>
    <property type="project" value="TreeGrafter"/>
</dbReference>
<dbReference type="InterPro" id="IPR006439">
    <property type="entry name" value="HAD-SF_hydro_IA"/>
</dbReference>
<name>A0AAW6U7M0_9MOLU</name>
<dbReference type="InterPro" id="IPR023198">
    <property type="entry name" value="PGP-like_dom2"/>
</dbReference>
<organism evidence="1 2">
    <name type="scientific">Peloplasma aerotolerans</name>
    <dbReference type="NCBI Taxonomy" id="3044389"/>
    <lineage>
        <taxon>Bacteria</taxon>
        <taxon>Bacillati</taxon>
        <taxon>Mycoplasmatota</taxon>
        <taxon>Mollicutes</taxon>
        <taxon>Acholeplasmatales</taxon>
        <taxon>Acholeplasmataceae</taxon>
        <taxon>Peloplasma</taxon>
    </lineage>
</organism>
<dbReference type="InterPro" id="IPR050155">
    <property type="entry name" value="HAD-like_hydrolase_sf"/>
</dbReference>
<dbReference type="InterPro" id="IPR041492">
    <property type="entry name" value="HAD_2"/>
</dbReference>
<gene>
    <name evidence="1" type="ORF">QJ521_00765</name>
</gene>
<protein>
    <submittedName>
        <fullName evidence="1">HAD family hydrolase</fullName>
        <ecNumber evidence="1">3.-.-.-</ecNumber>
    </submittedName>
</protein>
<dbReference type="Gene3D" id="1.10.150.240">
    <property type="entry name" value="Putative phosphatase, domain 2"/>
    <property type="match status" value="1"/>
</dbReference>
<sequence>MIKAIIFDMDGTILNTIDDITDSVNYALSMKNLPEKSVDDVKQAVGSGAFQLIEKVVPAHYDEEEKKEVYQIYQEHYDQNSSNRTGPYDGILDLLKTLKEQDYKLAVVSNKHEYLVHELNIKMFRNYFDVSIGMVEGIPIKPEPDMLLKAINLLNISKEEVIFIGDSDVDMLTARNAKITSIGVTWGFRDRQVLVDHQANYIIDEPTELYPIIEGINKL</sequence>
<dbReference type="AlphaFoldDB" id="A0AAW6U7M0"/>
<dbReference type="RefSeq" id="WP_282838482.1">
    <property type="nucleotide sequence ID" value="NZ_JASCXW010000001.1"/>
</dbReference>
<dbReference type="SFLD" id="SFLDG01135">
    <property type="entry name" value="C1.5.6:_HAD__Beta-PGM__Phospha"/>
    <property type="match status" value="1"/>
</dbReference>
<accession>A0AAW6U7M0</accession>
<dbReference type="EC" id="3.-.-.-" evidence="1"/>
<evidence type="ECO:0000313" key="1">
    <source>
        <dbReference type="EMBL" id="MDI6452081.1"/>
    </source>
</evidence>
<dbReference type="Proteomes" id="UP001431532">
    <property type="component" value="Unassembled WGS sequence"/>
</dbReference>
<dbReference type="PANTHER" id="PTHR43434">
    <property type="entry name" value="PHOSPHOGLYCOLATE PHOSPHATASE"/>
    <property type="match status" value="1"/>
</dbReference>
<dbReference type="InterPro" id="IPR036412">
    <property type="entry name" value="HAD-like_sf"/>
</dbReference>
<comment type="caution">
    <text evidence="1">The sequence shown here is derived from an EMBL/GenBank/DDBJ whole genome shotgun (WGS) entry which is preliminary data.</text>
</comment>
<dbReference type="NCBIfam" id="TIGR01509">
    <property type="entry name" value="HAD-SF-IA-v3"/>
    <property type="match status" value="1"/>
</dbReference>
<dbReference type="InterPro" id="IPR023214">
    <property type="entry name" value="HAD_sf"/>
</dbReference>
<dbReference type="GO" id="GO:0005829">
    <property type="term" value="C:cytosol"/>
    <property type="evidence" value="ECO:0007669"/>
    <property type="project" value="TreeGrafter"/>
</dbReference>